<reference evidence="3" key="1">
    <citation type="journal article" date="2020" name="Stud. Mycol.">
        <title>101 Dothideomycetes genomes: a test case for predicting lifestyles and emergence of pathogens.</title>
        <authorList>
            <person name="Haridas S."/>
            <person name="Albert R."/>
            <person name="Binder M."/>
            <person name="Bloem J."/>
            <person name="Labutti K."/>
            <person name="Salamov A."/>
            <person name="Andreopoulos B."/>
            <person name="Baker S."/>
            <person name="Barry K."/>
            <person name="Bills G."/>
            <person name="Bluhm B."/>
            <person name="Cannon C."/>
            <person name="Castanera R."/>
            <person name="Culley D."/>
            <person name="Daum C."/>
            <person name="Ezra D."/>
            <person name="Gonzalez J."/>
            <person name="Henrissat B."/>
            <person name="Kuo A."/>
            <person name="Liang C."/>
            <person name="Lipzen A."/>
            <person name="Lutzoni F."/>
            <person name="Magnuson J."/>
            <person name="Mondo S."/>
            <person name="Nolan M."/>
            <person name="Ohm R."/>
            <person name="Pangilinan J."/>
            <person name="Park H.-J."/>
            <person name="Ramirez L."/>
            <person name="Alfaro M."/>
            <person name="Sun H."/>
            <person name="Tritt A."/>
            <person name="Yoshinaga Y."/>
            <person name="Zwiers L.-H."/>
            <person name="Turgeon B."/>
            <person name="Goodwin S."/>
            <person name="Spatafora J."/>
            <person name="Crous P."/>
            <person name="Grigoriev I."/>
        </authorList>
    </citation>
    <scope>NUCLEOTIDE SEQUENCE</scope>
    <source>
        <strain evidence="3">CBS 480.64</strain>
    </source>
</reference>
<evidence type="ECO:0000259" key="2">
    <source>
        <dbReference type="PROSITE" id="PS50966"/>
    </source>
</evidence>
<organism evidence="3 4">
    <name type="scientific">Piedraia hortae CBS 480.64</name>
    <dbReference type="NCBI Taxonomy" id="1314780"/>
    <lineage>
        <taxon>Eukaryota</taxon>
        <taxon>Fungi</taxon>
        <taxon>Dikarya</taxon>
        <taxon>Ascomycota</taxon>
        <taxon>Pezizomycotina</taxon>
        <taxon>Dothideomycetes</taxon>
        <taxon>Dothideomycetidae</taxon>
        <taxon>Capnodiales</taxon>
        <taxon>Piedraiaceae</taxon>
        <taxon>Piedraia</taxon>
    </lineage>
</organism>
<sequence>MLQEELLSSLLTSLPPPSSIQQESVANIRERYLTLQALYPEHLIPALDLLDRNMVEFLYHEDQGVEVGAYYVRSTKDKPTSRRRNANYSAERLHEIRISAWTCSCAAFAFAVFPSLEPAGHDVSDHRMQPMCKHLLACLFIDRGKGAGWEKSYQRRRVSLEELAGLAAG</sequence>
<keyword evidence="1" id="KW-0479">Metal-binding</keyword>
<dbReference type="EMBL" id="MU005974">
    <property type="protein sequence ID" value="KAF2861176.1"/>
    <property type="molecule type" value="Genomic_DNA"/>
</dbReference>
<evidence type="ECO:0000313" key="4">
    <source>
        <dbReference type="Proteomes" id="UP000799421"/>
    </source>
</evidence>
<name>A0A6A7C0S9_9PEZI</name>
<dbReference type="OrthoDB" id="5413281at2759"/>
<evidence type="ECO:0000313" key="3">
    <source>
        <dbReference type="EMBL" id="KAF2861176.1"/>
    </source>
</evidence>
<proteinExistence type="predicted"/>
<feature type="domain" description="SWIM-type" evidence="2">
    <location>
        <begin position="94"/>
        <end position="143"/>
    </location>
</feature>
<dbReference type="AlphaFoldDB" id="A0A6A7C0S9"/>
<keyword evidence="1" id="KW-0862">Zinc</keyword>
<keyword evidence="4" id="KW-1185">Reference proteome</keyword>
<evidence type="ECO:0000256" key="1">
    <source>
        <dbReference type="PROSITE-ProRule" id="PRU00325"/>
    </source>
</evidence>
<keyword evidence="1" id="KW-0863">Zinc-finger</keyword>
<accession>A0A6A7C0S9</accession>
<gene>
    <name evidence="3" type="ORF">K470DRAFT_215566</name>
</gene>
<protein>
    <recommendedName>
        <fullName evidence="2">SWIM-type domain-containing protein</fullName>
    </recommendedName>
</protein>
<dbReference type="InterPro" id="IPR007527">
    <property type="entry name" value="Znf_SWIM"/>
</dbReference>
<dbReference type="Proteomes" id="UP000799421">
    <property type="component" value="Unassembled WGS sequence"/>
</dbReference>
<dbReference type="GO" id="GO:0008270">
    <property type="term" value="F:zinc ion binding"/>
    <property type="evidence" value="ECO:0007669"/>
    <property type="project" value="UniProtKB-KW"/>
</dbReference>
<dbReference type="PROSITE" id="PS50966">
    <property type="entry name" value="ZF_SWIM"/>
    <property type="match status" value="1"/>
</dbReference>